<dbReference type="InterPro" id="IPR001424">
    <property type="entry name" value="SOD_Cu_Zn_dom"/>
</dbReference>
<dbReference type="OrthoDB" id="6106679at2759"/>
<evidence type="ECO:0000256" key="1">
    <source>
        <dbReference type="SAM" id="SignalP"/>
    </source>
</evidence>
<evidence type="ECO:0000313" key="3">
    <source>
        <dbReference type="EMBL" id="ADF80415.1"/>
    </source>
</evidence>
<reference evidence="3" key="1">
    <citation type="journal article" date="2011" name="Int. J. Parasitol.">
        <title>Cellular and molecular responses of haemocytes from Ostrea edulis during in vitro infection by the parasite Bonamia ostreae.</title>
        <authorList>
            <person name="Morga B."/>
            <person name="Renault T."/>
            <person name="Faury N."/>
            <person name="Chollet B."/>
            <person name="Arzul I."/>
        </authorList>
    </citation>
    <scope>NUCLEOTIDE SEQUENCE</scope>
</reference>
<dbReference type="PRINTS" id="PR00068">
    <property type="entry name" value="CUZNDISMTASE"/>
</dbReference>
<name>I6LKX0_OSTED</name>
<dbReference type="InterPro" id="IPR024134">
    <property type="entry name" value="SOD_Cu/Zn_/chaperone"/>
</dbReference>
<dbReference type="EMBL" id="GU320696">
    <property type="protein sequence ID" value="ADF80415.1"/>
    <property type="molecule type" value="mRNA"/>
</dbReference>
<sequence>MQSLIILVLAALFYVAPGRAVDCSQGDISHLQDEVNFLKANLSAVWEKLHEDDIRDGAVSAEEEEDHPVKSVVRETRNHRVNLDFYLDIPDHPTPHKAEENHAVQTPDDHEMHYAHCEMEPNTHLVSYLHHKVHGSIHMVQEGHGDVHMEVMLTGFNTSEDFASHHHGLHMHEYGDLSEGCGSVGELYHNEHAPDHANPGDLGDVVDDMNGNVNANLTFDWFQIGLADGILGRSLVFLQGDHNQEQSEQIACCIIGRASVSDHH</sequence>
<dbReference type="GO" id="GO:0005507">
    <property type="term" value="F:copper ion binding"/>
    <property type="evidence" value="ECO:0007669"/>
    <property type="project" value="InterPro"/>
</dbReference>
<dbReference type="PANTHER" id="PTHR10003">
    <property type="entry name" value="SUPEROXIDE DISMUTASE CU-ZN -RELATED"/>
    <property type="match status" value="1"/>
</dbReference>
<dbReference type="SUPFAM" id="SSF49329">
    <property type="entry name" value="Cu,Zn superoxide dismutase-like"/>
    <property type="match status" value="1"/>
</dbReference>
<dbReference type="GO" id="GO:0006801">
    <property type="term" value="P:superoxide metabolic process"/>
    <property type="evidence" value="ECO:0007669"/>
    <property type="project" value="InterPro"/>
</dbReference>
<dbReference type="InterPro" id="IPR036423">
    <property type="entry name" value="SOD-like_Cu/Zn_dom_sf"/>
</dbReference>
<feature type="domain" description="Superoxide dismutase copper/zinc binding" evidence="2">
    <location>
        <begin position="133"/>
        <end position="255"/>
    </location>
</feature>
<dbReference type="Pfam" id="PF00080">
    <property type="entry name" value="Sod_Cu"/>
    <property type="match status" value="1"/>
</dbReference>
<accession>I6LKX0</accession>
<feature type="chain" id="PRO_5003705108" evidence="1">
    <location>
        <begin position="21"/>
        <end position="264"/>
    </location>
</feature>
<keyword evidence="1" id="KW-0732">Signal</keyword>
<proteinExistence type="evidence at transcript level"/>
<protein>
    <submittedName>
        <fullName evidence="3">Extracellular Cu-Zn superoxide dismutase</fullName>
    </submittedName>
</protein>
<evidence type="ECO:0000259" key="2">
    <source>
        <dbReference type="Pfam" id="PF00080"/>
    </source>
</evidence>
<organism evidence="3">
    <name type="scientific">Ostrea edulis</name>
    <name type="common">Native oyster</name>
    <name type="synonym">European flat oyster</name>
    <dbReference type="NCBI Taxonomy" id="37623"/>
    <lineage>
        <taxon>Eukaryota</taxon>
        <taxon>Metazoa</taxon>
        <taxon>Spiralia</taxon>
        <taxon>Lophotrochozoa</taxon>
        <taxon>Mollusca</taxon>
        <taxon>Bivalvia</taxon>
        <taxon>Autobranchia</taxon>
        <taxon>Pteriomorphia</taxon>
        <taxon>Ostreida</taxon>
        <taxon>Ostreoidea</taxon>
        <taxon>Ostreidae</taxon>
        <taxon>Ostrea</taxon>
    </lineage>
</organism>
<dbReference type="AlphaFoldDB" id="I6LKX0"/>
<dbReference type="Gene3D" id="2.60.40.200">
    <property type="entry name" value="Superoxide dismutase, copper/zinc binding domain"/>
    <property type="match status" value="1"/>
</dbReference>
<feature type="signal peptide" evidence="1">
    <location>
        <begin position="1"/>
        <end position="20"/>
    </location>
</feature>